<organism evidence="5">
    <name type="scientific">Blastocystis hominis</name>
    <dbReference type="NCBI Taxonomy" id="12968"/>
    <lineage>
        <taxon>Eukaryota</taxon>
        <taxon>Sar</taxon>
        <taxon>Stramenopiles</taxon>
        <taxon>Bigyra</taxon>
        <taxon>Opalozoa</taxon>
        <taxon>Opalinata</taxon>
        <taxon>Blastocystidae</taxon>
        <taxon>Blastocystis</taxon>
    </lineage>
</organism>
<dbReference type="RefSeq" id="XP_012899301.1">
    <property type="nucleotide sequence ID" value="XM_013043847.1"/>
</dbReference>
<dbReference type="PANTHER" id="PTHR11527">
    <property type="entry name" value="HEAT-SHOCK PROTEIN 20 FAMILY MEMBER"/>
    <property type="match status" value="1"/>
</dbReference>
<dbReference type="RefSeq" id="XP_012896803.1">
    <property type="nucleotide sequence ID" value="XM_013041349.1"/>
</dbReference>
<dbReference type="OMA" id="YDPFSIE"/>
<dbReference type="FunCoup" id="D8M1P5">
    <property type="interactions" value="31"/>
</dbReference>
<proteinExistence type="inferred from homology"/>
<evidence type="ECO:0000313" key="8">
    <source>
        <dbReference type="EMBL" id="CBK25245.2"/>
    </source>
</evidence>
<dbReference type="EMBL" id="FN668690">
    <property type="protein sequence ID" value="CBK25253.2"/>
    <property type="molecule type" value="Genomic_DNA"/>
</dbReference>
<evidence type="ECO:0000256" key="1">
    <source>
        <dbReference type="ARBA" id="ARBA00023016"/>
    </source>
</evidence>
<dbReference type="Proteomes" id="UP000008312">
    <property type="component" value="Unassembled WGS sequence"/>
</dbReference>
<dbReference type="InterPro" id="IPR031107">
    <property type="entry name" value="Small_HSP"/>
</dbReference>
<name>D8M1P5_BLAHO</name>
<dbReference type="Gene3D" id="2.60.40.790">
    <property type="match status" value="1"/>
</dbReference>
<dbReference type="EMBL" id="FN668646">
    <property type="protein sequence ID" value="CBK21984.2"/>
    <property type="molecule type" value="Genomic_DNA"/>
</dbReference>
<reference evidence="5" key="1">
    <citation type="submission" date="2010-02" db="EMBL/GenBank/DDBJ databases">
        <title>Sequencing and annotation of the Blastocystis hominis genome.</title>
        <authorList>
            <person name="Wincker P."/>
        </authorList>
    </citation>
    <scope>NUCLEOTIDE SEQUENCE</scope>
    <source>
        <strain evidence="5">Singapore isolate B</strain>
    </source>
</reference>
<evidence type="ECO:0000313" key="9">
    <source>
        <dbReference type="EMBL" id="CBK25253.2"/>
    </source>
</evidence>
<dbReference type="RefSeq" id="XP_012896032.1">
    <property type="nucleotide sequence ID" value="XM_013040578.1"/>
</dbReference>
<dbReference type="GeneID" id="24921863"/>
<dbReference type="InParanoid" id="D8M1P5"/>
<dbReference type="EMBL" id="FN668650">
    <property type="protein sequence ID" value="CBK22755.2"/>
    <property type="molecule type" value="Genomic_DNA"/>
</dbReference>
<dbReference type="GeneID" id="24919274"/>
<keyword evidence="10" id="KW-1185">Reference proteome</keyword>
<dbReference type="CDD" id="cd06464">
    <property type="entry name" value="ACD_sHsps-like"/>
    <property type="match status" value="1"/>
</dbReference>
<feature type="domain" description="SHSP" evidence="4">
    <location>
        <begin position="40"/>
        <end position="151"/>
    </location>
</feature>
<dbReference type="GeneID" id="24919289"/>
<dbReference type="EMBL" id="FN668646">
    <property type="protein sequence ID" value="CBK22004.2"/>
    <property type="molecule type" value="Genomic_DNA"/>
</dbReference>
<dbReference type="InterPro" id="IPR008978">
    <property type="entry name" value="HSP20-like_chaperone"/>
</dbReference>
<evidence type="ECO:0000313" key="5">
    <source>
        <dbReference type="EMBL" id="CBK21984.2"/>
    </source>
</evidence>
<evidence type="ECO:0000313" key="10">
    <source>
        <dbReference type="Proteomes" id="UP000008312"/>
    </source>
</evidence>
<dbReference type="RefSeq" id="XP_012896052.1">
    <property type="nucleotide sequence ID" value="XM_013040598.1"/>
</dbReference>
<evidence type="ECO:0000259" key="4">
    <source>
        <dbReference type="PROSITE" id="PS01031"/>
    </source>
</evidence>
<comment type="similarity">
    <text evidence="2 3">Belongs to the small heat shock protein (HSP20) family.</text>
</comment>
<dbReference type="PROSITE" id="PS01031">
    <property type="entry name" value="SHSP"/>
    <property type="match status" value="1"/>
</dbReference>
<sequence length="151" mass="17522">MSIIFRDPFFDNFDDLLVSTFPKQHDLDSWFGDGIRRDVITPFSGFGRMDMKENEKEYEMSVDLPGMDKSEIKMHVEDNGLVIEGERKSEKKEEKDKCHFCERHFGSFHREVSLPKNANVDGINAMYENGVLKVVIPKKEESAQKKQICVN</sequence>
<gene>
    <name evidence="5" type="ORF">GSBLH_T00002067001</name>
    <name evidence="6" type="ORF">GSBLH_T00002082001</name>
    <name evidence="7" type="ORF">GSBLH_T00002830001</name>
    <name evidence="8" type="ORF">GSBLH_T00004863001</name>
    <name evidence="9" type="ORF">GSBLH_T00004870001</name>
</gene>
<dbReference type="EMBL" id="FN668690">
    <property type="protein sequence ID" value="CBK25245.2"/>
    <property type="molecule type" value="Genomic_DNA"/>
</dbReference>
<protein>
    <recommendedName>
        <fullName evidence="4">SHSP domain-containing protein</fullName>
    </recommendedName>
</protein>
<keyword evidence="1" id="KW-0346">Stress response</keyword>
<dbReference type="GeneID" id="24921869"/>
<dbReference type="InterPro" id="IPR002068">
    <property type="entry name" value="A-crystallin/Hsp20_dom"/>
</dbReference>
<accession>D8M1P5</accession>
<dbReference type="AlphaFoldDB" id="D8M1P5"/>
<dbReference type="SUPFAM" id="SSF49764">
    <property type="entry name" value="HSP20-like chaperones"/>
    <property type="match status" value="1"/>
</dbReference>
<evidence type="ECO:0000313" key="6">
    <source>
        <dbReference type="EMBL" id="CBK22004.2"/>
    </source>
</evidence>
<evidence type="ECO:0000313" key="7">
    <source>
        <dbReference type="EMBL" id="CBK22755.2"/>
    </source>
</evidence>
<dbReference type="RefSeq" id="XP_012899293.1">
    <property type="nucleotide sequence ID" value="XM_013043839.1"/>
</dbReference>
<evidence type="ECO:0000256" key="2">
    <source>
        <dbReference type="PROSITE-ProRule" id="PRU00285"/>
    </source>
</evidence>
<evidence type="ECO:0000256" key="3">
    <source>
        <dbReference type="RuleBase" id="RU003616"/>
    </source>
</evidence>
<dbReference type="OrthoDB" id="46527at2759"/>
<dbReference type="Pfam" id="PF00011">
    <property type="entry name" value="HSP20"/>
    <property type="match status" value="1"/>
</dbReference>
<dbReference type="GeneID" id="24919970"/>